<evidence type="ECO:0000256" key="4">
    <source>
        <dbReference type="ARBA" id="ARBA00022475"/>
    </source>
</evidence>
<dbReference type="RefSeq" id="WP_092461483.1">
    <property type="nucleotide sequence ID" value="NZ_BJEE01000001.1"/>
</dbReference>
<feature type="transmembrane region" description="Helical" evidence="8">
    <location>
        <begin position="28"/>
        <end position="48"/>
    </location>
</feature>
<dbReference type="PANTHER" id="PTHR30450">
    <property type="entry name" value="ABC TRANSPORTER PERMEASE"/>
    <property type="match status" value="1"/>
</dbReference>
<dbReference type="Pfam" id="PF00528">
    <property type="entry name" value="BPD_transp_1"/>
    <property type="match status" value="1"/>
</dbReference>
<dbReference type="Proteomes" id="UP000199268">
    <property type="component" value="Unassembled WGS sequence"/>
</dbReference>
<evidence type="ECO:0000256" key="2">
    <source>
        <dbReference type="ARBA" id="ARBA00007069"/>
    </source>
</evidence>
<comment type="subcellular location">
    <subcellularLocation>
        <location evidence="1 8">Cell membrane</location>
        <topology evidence="1 8">Multi-pass membrane protein</topology>
    </subcellularLocation>
</comment>
<keyword evidence="7 8" id="KW-0472">Membrane</keyword>
<feature type="domain" description="ABC transmembrane type-1" evidence="9">
    <location>
        <begin position="20"/>
        <end position="214"/>
    </location>
</feature>
<feature type="transmembrane region" description="Helical" evidence="8">
    <location>
        <begin position="153"/>
        <end position="175"/>
    </location>
</feature>
<dbReference type="GO" id="GO:0048473">
    <property type="term" value="P:D-methionine transmembrane transport"/>
    <property type="evidence" value="ECO:0007669"/>
    <property type="project" value="TreeGrafter"/>
</dbReference>
<dbReference type="STRING" id="1505725.GA0061074_10213"/>
<dbReference type="Gene3D" id="1.10.3720.10">
    <property type="entry name" value="MetI-like"/>
    <property type="match status" value="1"/>
</dbReference>
<dbReference type="PROSITE" id="PS50928">
    <property type="entry name" value="ABC_TM1"/>
    <property type="match status" value="1"/>
</dbReference>
<feature type="transmembrane region" description="Helical" evidence="8">
    <location>
        <begin position="195"/>
        <end position="218"/>
    </location>
</feature>
<keyword evidence="5 8" id="KW-0812">Transmembrane</keyword>
<dbReference type="FunFam" id="1.10.3720.10:FF:000002">
    <property type="entry name" value="D-methionine ABC transporter permease MetI"/>
    <property type="match status" value="1"/>
</dbReference>
<dbReference type="InterPro" id="IPR051322">
    <property type="entry name" value="AA_ABC_Transporter_Permease"/>
</dbReference>
<evidence type="ECO:0000313" key="10">
    <source>
        <dbReference type="EMBL" id="SCB81913.1"/>
    </source>
</evidence>
<dbReference type="AlphaFoldDB" id="A0A1C3ZHY9"/>
<keyword evidence="11" id="KW-1185">Reference proteome</keyword>
<evidence type="ECO:0000256" key="5">
    <source>
        <dbReference type="ARBA" id="ARBA00022692"/>
    </source>
</evidence>
<gene>
    <name evidence="10" type="ORF">GA0061074_10213</name>
</gene>
<dbReference type="InterPro" id="IPR000515">
    <property type="entry name" value="MetI-like"/>
</dbReference>
<dbReference type="GO" id="GO:0005886">
    <property type="term" value="C:plasma membrane"/>
    <property type="evidence" value="ECO:0007669"/>
    <property type="project" value="UniProtKB-SubCell"/>
</dbReference>
<dbReference type="InterPro" id="IPR035906">
    <property type="entry name" value="MetI-like_sf"/>
</dbReference>
<feature type="transmembrane region" description="Helical" evidence="8">
    <location>
        <begin position="69"/>
        <end position="89"/>
    </location>
</feature>
<proteinExistence type="inferred from homology"/>
<protein>
    <submittedName>
        <fullName evidence="10">D-methionine transport system permease protein</fullName>
    </submittedName>
</protein>
<organism evidence="10 11">
    <name type="scientific">Weissella bombi</name>
    <dbReference type="NCBI Taxonomy" id="1505725"/>
    <lineage>
        <taxon>Bacteria</taxon>
        <taxon>Bacillati</taxon>
        <taxon>Bacillota</taxon>
        <taxon>Bacilli</taxon>
        <taxon>Lactobacillales</taxon>
        <taxon>Lactobacillaceae</taxon>
        <taxon>Weissella</taxon>
    </lineage>
</organism>
<evidence type="ECO:0000256" key="1">
    <source>
        <dbReference type="ARBA" id="ARBA00004651"/>
    </source>
</evidence>
<keyword evidence="6 8" id="KW-1133">Transmembrane helix</keyword>
<keyword evidence="4" id="KW-1003">Cell membrane</keyword>
<dbReference type="CDD" id="cd06261">
    <property type="entry name" value="TM_PBP2"/>
    <property type="match status" value="1"/>
</dbReference>
<dbReference type="OrthoDB" id="9793490at2"/>
<reference evidence="11" key="1">
    <citation type="submission" date="2016-08" db="EMBL/GenBank/DDBJ databases">
        <authorList>
            <person name="Varghese N."/>
            <person name="Submissions Spin"/>
        </authorList>
    </citation>
    <scope>NUCLEOTIDE SEQUENCE [LARGE SCALE GENOMIC DNA]</scope>
    <source>
        <strain evidence="11">R-53094</strain>
    </source>
</reference>
<evidence type="ECO:0000259" key="9">
    <source>
        <dbReference type="PROSITE" id="PS50928"/>
    </source>
</evidence>
<accession>A0A1C3ZHY9</accession>
<sequence length="224" mass="24259">MLANWFPNVVPIWPQFVQATWETLYMTFWSALIAGVLGLGTGIFLVVTQPGGINADPPFYNFLDKLVNLLRSVPFIILLAVMAPITKYIVGTTVGTPAALVPLIVGIFPFYARQVQNALLSIEPSVIEAAQAMGSSTGEIIYRIYLRECLPDIIRVSIVTIISLLGLTTMAGAIGSGGLGDIAISVGYARFENDVTIAALLVILVMVFIVQIIGDWIAKKVERF</sequence>
<name>A0A1C3ZHY9_9LACO</name>
<keyword evidence="3 8" id="KW-0813">Transport</keyword>
<dbReference type="PANTHER" id="PTHR30450:SF1">
    <property type="entry name" value="D-METHIONINE TRANSPORT SYSTEM PERMEASE PROTEIN METI-RELATED"/>
    <property type="match status" value="1"/>
</dbReference>
<dbReference type="EMBL" id="FMAO01000002">
    <property type="protein sequence ID" value="SCB81913.1"/>
    <property type="molecule type" value="Genomic_DNA"/>
</dbReference>
<comment type="similarity">
    <text evidence="2">Belongs to the binding-protein-dependent transport system permease family. CysTW subfamily.</text>
</comment>
<dbReference type="SUPFAM" id="SSF161098">
    <property type="entry name" value="MetI-like"/>
    <property type="match status" value="1"/>
</dbReference>
<evidence type="ECO:0000256" key="3">
    <source>
        <dbReference type="ARBA" id="ARBA00022448"/>
    </source>
</evidence>
<evidence type="ECO:0000256" key="7">
    <source>
        <dbReference type="ARBA" id="ARBA00023136"/>
    </source>
</evidence>
<evidence type="ECO:0000256" key="8">
    <source>
        <dbReference type="RuleBase" id="RU363032"/>
    </source>
</evidence>
<feature type="transmembrane region" description="Helical" evidence="8">
    <location>
        <begin position="95"/>
        <end position="112"/>
    </location>
</feature>
<evidence type="ECO:0000256" key="6">
    <source>
        <dbReference type="ARBA" id="ARBA00022989"/>
    </source>
</evidence>
<evidence type="ECO:0000313" key="11">
    <source>
        <dbReference type="Proteomes" id="UP000199268"/>
    </source>
</evidence>